<feature type="domain" description="Mannosylglycerate hydrolase MGH1-like glycoside hydrolase" evidence="2">
    <location>
        <begin position="442"/>
        <end position="597"/>
    </location>
</feature>
<dbReference type="Proteomes" id="UP000316541">
    <property type="component" value="Unassembled WGS sequence"/>
</dbReference>
<reference evidence="3 4" key="1">
    <citation type="submission" date="2019-07" db="EMBL/GenBank/DDBJ databases">
        <title>Microbispora hainanensis DSM 45428.</title>
        <authorList>
            <person name="Thawai C."/>
        </authorList>
    </citation>
    <scope>NUCLEOTIDE SEQUENCE [LARGE SCALE GENOMIC DNA]</scope>
    <source>
        <strain evidence="3 4">DSM 45428</strain>
    </source>
</reference>
<comment type="caution">
    <text evidence="3">The sequence shown here is derived from an EMBL/GenBank/DDBJ whole genome shotgun (WGS) entry which is preliminary data.</text>
</comment>
<dbReference type="InterPro" id="IPR008928">
    <property type="entry name" value="6-hairpin_glycosidase_sf"/>
</dbReference>
<dbReference type="RefSeq" id="WP_142621511.1">
    <property type="nucleotide sequence ID" value="NZ_VIRM01000031.1"/>
</dbReference>
<dbReference type="InterPro" id="IPR012341">
    <property type="entry name" value="6hp_glycosidase-like_sf"/>
</dbReference>
<dbReference type="SUPFAM" id="SSF48208">
    <property type="entry name" value="Six-hairpin glycosidases"/>
    <property type="match status" value="1"/>
</dbReference>
<dbReference type="GO" id="GO:0005975">
    <property type="term" value="P:carbohydrate metabolic process"/>
    <property type="evidence" value="ECO:0007669"/>
    <property type="project" value="InterPro"/>
</dbReference>
<proteinExistence type="predicted"/>
<accession>A0A544YPA4</accession>
<name>A0A544YPA4_9ACTN</name>
<gene>
    <name evidence="3" type="ORF">FLX08_23880</name>
</gene>
<dbReference type="InterPro" id="IPR032856">
    <property type="entry name" value="GDE_N_bis"/>
</dbReference>
<evidence type="ECO:0000259" key="1">
    <source>
        <dbReference type="Pfam" id="PF14742"/>
    </source>
</evidence>
<dbReference type="Pfam" id="PF14742">
    <property type="entry name" value="GDE_N_bis"/>
    <property type="match status" value="1"/>
</dbReference>
<evidence type="ECO:0000259" key="2">
    <source>
        <dbReference type="Pfam" id="PF22422"/>
    </source>
</evidence>
<organism evidence="3 4">
    <name type="scientific">Microbispora hainanensis</name>
    <dbReference type="NCBI Taxonomy" id="568844"/>
    <lineage>
        <taxon>Bacteria</taxon>
        <taxon>Bacillati</taxon>
        <taxon>Actinomycetota</taxon>
        <taxon>Actinomycetes</taxon>
        <taxon>Streptosporangiales</taxon>
        <taxon>Streptosporangiaceae</taxon>
        <taxon>Microbispora</taxon>
    </lineage>
</organism>
<dbReference type="InterPro" id="IPR054491">
    <property type="entry name" value="MGH1-like_GH"/>
</dbReference>
<protein>
    <submittedName>
        <fullName evidence="3">Amylo-alpha-1,6-glucosidase</fullName>
    </submittedName>
</protein>
<feature type="domain" description="Putative glycogen debranching enzyme N-terminal" evidence="1">
    <location>
        <begin position="21"/>
        <end position="199"/>
    </location>
</feature>
<dbReference type="EMBL" id="VIRM01000031">
    <property type="protein sequence ID" value="TQS18584.1"/>
    <property type="molecule type" value="Genomic_DNA"/>
</dbReference>
<dbReference type="AlphaFoldDB" id="A0A544YPA4"/>
<evidence type="ECO:0000313" key="3">
    <source>
        <dbReference type="EMBL" id="TQS18584.1"/>
    </source>
</evidence>
<evidence type="ECO:0000313" key="4">
    <source>
        <dbReference type="Proteomes" id="UP000316541"/>
    </source>
</evidence>
<dbReference type="Gene3D" id="1.50.10.10">
    <property type="match status" value="1"/>
</dbReference>
<sequence length="722" mass="79146">MANAWTFEGQPAALGAGTVTLVEGSSFCVSSWNGDIRPGGPQGVYHADTRLLSRWELRVDDAPIEPLQVLASAPYHAAFLGRTQPRPGRAESTLMVVRDRYVGGGLREDLLLRNLSDEPAGCVVDVHIGSDVADLFEVKINRVRHVPDVELVPEGASLRVYSPSRARGAMIRAADSLAVPGLLGFRVAVPARGEWRAALQVNPIIDGEESQAWFSTRDPVERARPAVRLAAWQRHGPCVVTDHPVLAMTLRRSKEDLGSLRLYEPGPPDEPPTIAAGAPWFMTLFGRDSLLTSWMALPLDQSPALGTLRRLARLQGTKVDPLSEEEPGKIPHELRFGARSGVSPHGGACYYGSVDATPLYVVLLGELRRWGIHCEAVEELVPHADAALSWIEEYGERAGPIEGLLWYRRKTDKGLVNQGWKDSFDGVNFADGTLARAPIALAEAQGYAYAAYITRSHLAHEAGDHETERRYTDKACSLRRMFNELFWLPERGCYAIGLDREGRPIDSVASNMGHCLWTGIVDEDKAEYVAWHLLSEEMFTGFGVRTLASSMGAYNPMSYHNGSVWPHDNALIVSGLMRYGFVAEAQRVAMGLLDAAEAFGGRLPELFCGFGRKEFPVPVPYPTSCSPQAWAAASPVQILRALLRFDPWIPYNRLWVAPALPEKFGELRITGLPLAGGRVNLVVWGSGETKLSGLPPEIEVHYEPRPSAGTPVDHHGQFTGEP</sequence>
<dbReference type="Pfam" id="PF22422">
    <property type="entry name" value="MGH1-like_GH"/>
    <property type="match status" value="1"/>
</dbReference>